<sequence length="170" mass="19734">MISKEFALIVTVLTLGIGGTMALANSANEPPSSVLLSETKILAQQEGNKPRRRDRSEQFQQLLNLSDQQMQQLSAIRQKYRPQMQQLKGKMQAEGQELSQMMQGNTSENDLRDKHQEIVNLRQEMGNLRFESMLEMRKVLTTEQRQQFAQFLQQRRQRGWGNRPNTEEMP</sequence>
<evidence type="ECO:0000313" key="2">
    <source>
        <dbReference type="Proteomes" id="UP000001203"/>
    </source>
</evidence>
<dbReference type="InterPro" id="IPR012899">
    <property type="entry name" value="LTXXQ"/>
</dbReference>
<reference evidence="1 2" key="1">
    <citation type="journal article" date="2008" name="Proc. Natl. Acad. Sci. U.S.A.">
        <title>The genome of Cyanothece 51142, a unicellular diazotrophic cyanobacterium important in the marine nitrogen cycle.</title>
        <authorList>
            <person name="Welsh E.A."/>
            <person name="Liberton M."/>
            <person name="Stoeckel J."/>
            <person name="Loh T."/>
            <person name="Elvitigala T."/>
            <person name="Wang C."/>
            <person name="Wollam A."/>
            <person name="Fulton R.S."/>
            <person name="Clifton S.W."/>
            <person name="Jacobs J.M."/>
            <person name="Aurora R."/>
            <person name="Ghosh B.K."/>
            <person name="Sherman L.A."/>
            <person name="Smith R.D."/>
            <person name="Wilson R.K."/>
            <person name="Pakrasi H.B."/>
        </authorList>
    </citation>
    <scope>NUCLEOTIDE SEQUENCE [LARGE SCALE GENOMIC DNA]</scope>
    <source>
        <strain evidence="2">ATCC 51142 / BH68</strain>
    </source>
</reference>
<dbReference type="Gene3D" id="1.20.120.1490">
    <property type="match status" value="1"/>
</dbReference>
<evidence type="ECO:0000313" key="1">
    <source>
        <dbReference type="EMBL" id="ACB51770.1"/>
    </source>
</evidence>
<protein>
    <submittedName>
        <fullName evidence="1">Uncharacterized protein</fullName>
    </submittedName>
</protein>
<dbReference type="Proteomes" id="UP000001203">
    <property type="component" value="Chromosome circular"/>
</dbReference>
<dbReference type="eggNOG" id="COG3678">
    <property type="taxonomic scope" value="Bacteria"/>
</dbReference>
<organism evidence="1 2">
    <name type="scientific">Crocosphaera subtropica (strain ATCC 51142 / BH68)</name>
    <name type="common">Cyanothece sp. (strain ATCC 51142)</name>
    <dbReference type="NCBI Taxonomy" id="43989"/>
    <lineage>
        <taxon>Bacteria</taxon>
        <taxon>Bacillati</taxon>
        <taxon>Cyanobacteriota</taxon>
        <taxon>Cyanophyceae</taxon>
        <taxon>Oscillatoriophycideae</taxon>
        <taxon>Chroococcales</taxon>
        <taxon>Aphanothecaceae</taxon>
        <taxon>Crocosphaera</taxon>
        <taxon>Crocosphaera subtropica</taxon>
    </lineage>
</organism>
<gene>
    <name evidence="1" type="ordered locus">cce_2422</name>
</gene>
<dbReference type="CDD" id="cd09916">
    <property type="entry name" value="CpxP_like"/>
    <property type="match status" value="1"/>
</dbReference>
<dbReference type="OrthoDB" id="531812at2"/>
<accession>B1WRC1</accession>
<dbReference type="Pfam" id="PF07813">
    <property type="entry name" value="LTXXQ"/>
    <property type="match status" value="1"/>
</dbReference>
<dbReference type="AlphaFoldDB" id="B1WRC1"/>
<dbReference type="RefSeq" id="WP_009544881.1">
    <property type="nucleotide sequence ID" value="NC_010546.1"/>
</dbReference>
<keyword evidence="2" id="KW-1185">Reference proteome</keyword>
<proteinExistence type="predicted"/>
<dbReference type="KEGG" id="cyt:cce_2422"/>
<dbReference type="STRING" id="43989.cce_2422"/>
<dbReference type="EMBL" id="CP000806">
    <property type="protein sequence ID" value="ACB51770.1"/>
    <property type="molecule type" value="Genomic_DNA"/>
</dbReference>
<dbReference type="GO" id="GO:0042597">
    <property type="term" value="C:periplasmic space"/>
    <property type="evidence" value="ECO:0007669"/>
    <property type="project" value="InterPro"/>
</dbReference>
<dbReference type="HOGENOM" id="CLU_123310_0_0_3"/>
<name>B1WRC1_CROS5</name>